<dbReference type="EMBL" id="JAHRHJ020000010">
    <property type="protein sequence ID" value="KAH9297466.1"/>
    <property type="molecule type" value="Genomic_DNA"/>
</dbReference>
<proteinExistence type="predicted"/>
<evidence type="ECO:0000256" key="1">
    <source>
        <dbReference type="SAM" id="MobiDB-lite"/>
    </source>
</evidence>
<evidence type="ECO:0000313" key="3">
    <source>
        <dbReference type="Proteomes" id="UP000824469"/>
    </source>
</evidence>
<reference evidence="2 3" key="1">
    <citation type="journal article" date="2021" name="Nat. Plants">
        <title>The Taxus genome provides insights into paclitaxel biosynthesis.</title>
        <authorList>
            <person name="Xiong X."/>
            <person name="Gou J."/>
            <person name="Liao Q."/>
            <person name="Li Y."/>
            <person name="Zhou Q."/>
            <person name="Bi G."/>
            <person name="Li C."/>
            <person name="Du R."/>
            <person name="Wang X."/>
            <person name="Sun T."/>
            <person name="Guo L."/>
            <person name="Liang H."/>
            <person name="Lu P."/>
            <person name="Wu Y."/>
            <person name="Zhang Z."/>
            <person name="Ro D.K."/>
            <person name="Shang Y."/>
            <person name="Huang S."/>
            <person name="Yan J."/>
        </authorList>
    </citation>
    <scope>NUCLEOTIDE SEQUENCE [LARGE SCALE GENOMIC DNA]</scope>
    <source>
        <strain evidence="2">Ta-2019</strain>
    </source>
</reference>
<protein>
    <submittedName>
        <fullName evidence="2">Uncharacterized protein</fullName>
    </submittedName>
</protein>
<evidence type="ECO:0000313" key="2">
    <source>
        <dbReference type="EMBL" id="KAH9297466.1"/>
    </source>
</evidence>
<keyword evidence="3" id="KW-1185">Reference proteome</keyword>
<feature type="compositionally biased region" description="Acidic residues" evidence="1">
    <location>
        <begin position="15"/>
        <end position="27"/>
    </location>
</feature>
<organism evidence="2 3">
    <name type="scientific">Taxus chinensis</name>
    <name type="common">Chinese yew</name>
    <name type="synonym">Taxus wallichiana var. chinensis</name>
    <dbReference type="NCBI Taxonomy" id="29808"/>
    <lineage>
        <taxon>Eukaryota</taxon>
        <taxon>Viridiplantae</taxon>
        <taxon>Streptophyta</taxon>
        <taxon>Embryophyta</taxon>
        <taxon>Tracheophyta</taxon>
        <taxon>Spermatophyta</taxon>
        <taxon>Pinopsida</taxon>
        <taxon>Pinidae</taxon>
        <taxon>Conifers II</taxon>
        <taxon>Cupressales</taxon>
        <taxon>Taxaceae</taxon>
        <taxon>Taxus</taxon>
    </lineage>
</organism>
<sequence>MYFEGSDNFPRESVPFDEEAVKEEEADQDGCIKLKGNKIPKGLVSLEELFDKHD</sequence>
<accession>A0AA38CE19</accession>
<comment type="caution">
    <text evidence="2">The sequence shown here is derived from an EMBL/GenBank/DDBJ whole genome shotgun (WGS) entry which is preliminary data.</text>
</comment>
<dbReference type="AlphaFoldDB" id="A0AA38CE19"/>
<feature type="non-terminal residue" evidence="2">
    <location>
        <position position="54"/>
    </location>
</feature>
<dbReference type="Proteomes" id="UP000824469">
    <property type="component" value="Unassembled WGS sequence"/>
</dbReference>
<feature type="region of interest" description="Disordered" evidence="1">
    <location>
        <begin position="1"/>
        <end position="27"/>
    </location>
</feature>
<name>A0AA38CE19_TAXCH</name>
<gene>
    <name evidence="2" type="ORF">KI387_029148</name>
</gene>